<comment type="caution">
    <text evidence="1">The sequence shown here is derived from an EMBL/GenBank/DDBJ whole genome shotgun (WGS) entry which is preliminary data.</text>
</comment>
<reference evidence="1" key="2">
    <citation type="submission" date="2023-05" db="EMBL/GenBank/DDBJ databases">
        <authorList>
            <person name="Schelkunov M.I."/>
        </authorList>
    </citation>
    <scope>NUCLEOTIDE SEQUENCE</scope>
    <source>
        <strain evidence="1">Hsosn_3</strain>
        <tissue evidence="1">Leaf</tissue>
    </source>
</reference>
<dbReference type="EMBL" id="JAUIZM010000010">
    <property type="protein sequence ID" value="KAK1362227.1"/>
    <property type="molecule type" value="Genomic_DNA"/>
</dbReference>
<accession>A0AAD8H6P2</accession>
<proteinExistence type="predicted"/>
<keyword evidence="2" id="KW-1185">Reference proteome</keyword>
<organism evidence="1 2">
    <name type="scientific">Heracleum sosnowskyi</name>
    <dbReference type="NCBI Taxonomy" id="360622"/>
    <lineage>
        <taxon>Eukaryota</taxon>
        <taxon>Viridiplantae</taxon>
        <taxon>Streptophyta</taxon>
        <taxon>Embryophyta</taxon>
        <taxon>Tracheophyta</taxon>
        <taxon>Spermatophyta</taxon>
        <taxon>Magnoliopsida</taxon>
        <taxon>eudicotyledons</taxon>
        <taxon>Gunneridae</taxon>
        <taxon>Pentapetalae</taxon>
        <taxon>asterids</taxon>
        <taxon>campanulids</taxon>
        <taxon>Apiales</taxon>
        <taxon>Apiaceae</taxon>
        <taxon>Apioideae</taxon>
        <taxon>apioid superclade</taxon>
        <taxon>Tordylieae</taxon>
        <taxon>Tordyliinae</taxon>
        <taxon>Heracleum</taxon>
    </lineage>
</organism>
<gene>
    <name evidence="1" type="ORF">POM88_046701</name>
</gene>
<name>A0AAD8H6P2_9APIA</name>
<evidence type="ECO:0000313" key="2">
    <source>
        <dbReference type="Proteomes" id="UP001237642"/>
    </source>
</evidence>
<reference evidence="1" key="1">
    <citation type="submission" date="2023-02" db="EMBL/GenBank/DDBJ databases">
        <title>Genome of toxic invasive species Heracleum sosnowskyi carries increased number of genes despite the absence of recent whole-genome duplications.</title>
        <authorList>
            <person name="Schelkunov M."/>
            <person name="Shtratnikova V."/>
            <person name="Makarenko M."/>
            <person name="Klepikova A."/>
            <person name="Omelchenko D."/>
            <person name="Novikova G."/>
            <person name="Obukhova E."/>
            <person name="Bogdanov V."/>
            <person name="Penin A."/>
            <person name="Logacheva M."/>
        </authorList>
    </citation>
    <scope>NUCLEOTIDE SEQUENCE</scope>
    <source>
        <strain evidence="1">Hsosn_3</strain>
        <tissue evidence="1">Leaf</tissue>
    </source>
</reference>
<sequence length="148" mass="17755">MMGWILKKGKENVLGQSLKLVWTQTIDCQDWRLVTVWSKIRKLHFLMLIIQYPTNLIWLRLQFKLAVHYEFLKLELQRVGRGGGLEKMWKRSVGCKVVDHSNNHIDVHVMERSVVTWRLTCFYGFPERSRRQESWNFIRSLVKQDNIP</sequence>
<evidence type="ECO:0000313" key="1">
    <source>
        <dbReference type="EMBL" id="KAK1362227.1"/>
    </source>
</evidence>
<dbReference type="Proteomes" id="UP001237642">
    <property type="component" value="Unassembled WGS sequence"/>
</dbReference>
<dbReference type="AlphaFoldDB" id="A0AAD8H6P2"/>
<protein>
    <submittedName>
        <fullName evidence="1">Uncharacterized protein</fullName>
    </submittedName>
</protein>